<evidence type="ECO:0000259" key="1">
    <source>
        <dbReference type="Pfam" id="PF20796"/>
    </source>
</evidence>
<organism evidence="2 3">
    <name type="scientific">Bacteroides xylanisolvens</name>
    <dbReference type="NCBI Taxonomy" id="371601"/>
    <lineage>
        <taxon>Bacteria</taxon>
        <taxon>Pseudomonadati</taxon>
        <taxon>Bacteroidota</taxon>
        <taxon>Bacteroidia</taxon>
        <taxon>Bacteroidales</taxon>
        <taxon>Bacteroidaceae</taxon>
        <taxon>Bacteroides</taxon>
    </lineage>
</organism>
<dbReference type="InterPro" id="IPR048822">
    <property type="entry name" value="PDDEXK_13"/>
</dbReference>
<gene>
    <name evidence="2" type="ORF">SAMN04487924_1286</name>
</gene>
<sequence>MENHNGHSYAAFKRKAREHQVLFREKELGVDYCVYPNVLKSSDAQKGLVFFEGFREEILAELKKPVPKTSSAPSGQMLTNLLRSEHIPYNIFFPMIHDLNGCKKLFNLIIGEERISIVLEIIIEHHPEPIEKYLSDHTAFDVYISYLDTENNHCGIGIEVKYTEKEYPLKEGTNEYAHVKDDNGQTCLFPNYLNATINSHYFKEDVSHDKLVSNKYRQIWRNHILGASMVLNGDIKHFTSITVYPKSNVHFSIDAMPGYIELLSPEGRKSFKPLTYEELFKLMDEQLNVENKTDWISYLKRRYLF</sequence>
<dbReference type="EMBL" id="FNRP01000028">
    <property type="protein sequence ID" value="SEB07261.1"/>
    <property type="molecule type" value="Genomic_DNA"/>
</dbReference>
<accession>A0A1H4GDB0</accession>
<name>A0A1H4GDB0_9BACE</name>
<proteinExistence type="predicted"/>
<protein>
    <recommendedName>
        <fullName evidence="1">PD-(D/E)XK nuclease-like domain-containing protein</fullName>
    </recommendedName>
</protein>
<feature type="domain" description="PD-(D/E)XK nuclease-like" evidence="1">
    <location>
        <begin position="11"/>
        <end position="304"/>
    </location>
</feature>
<reference evidence="2 3" key="1">
    <citation type="submission" date="2016-10" db="EMBL/GenBank/DDBJ databases">
        <authorList>
            <person name="de Groot N.N."/>
        </authorList>
    </citation>
    <scope>NUCLEOTIDE SEQUENCE [LARGE SCALE GENOMIC DNA]</scope>
    <source>
        <strain evidence="2 3">NLAE-zl-G339</strain>
    </source>
</reference>
<dbReference type="RefSeq" id="WP_074707898.1">
    <property type="nucleotide sequence ID" value="NZ_FNRP01000028.1"/>
</dbReference>
<evidence type="ECO:0000313" key="2">
    <source>
        <dbReference type="EMBL" id="SEB07261.1"/>
    </source>
</evidence>
<dbReference type="Pfam" id="PF20796">
    <property type="entry name" value="PDDEXK_13"/>
    <property type="match status" value="1"/>
</dbReference>
<dbReference type="AlphaFoldDB" id="A0A1H4GDB0"/>
<dbReference type="Proteomes" id="UP000183040">
    <property type="component" value="Unassembled WGS sequence"/>
</dbReference>
<evidence type="ECO:0000313" key="3">
    <source>
        <dbReference type="Proteomes" id="UP000183040"/>
    </source>
</evidence>